<organism evidence="2 3">
    <name type="scientific">Linnemannia gamsii</name>
    <dbReference type="NCBI Taxonomy" id="64522"/>
    <lineage>
        <taxon>Eukaryota</taxon>
        <taxon>Fungi</taxon>
        <taxon>Fungi incertae sedis</taxon>
        <taxon>Mucoromycota</taxon>
        <taxon>Mortierellomycotina</taxon>
        <taxon>Mortierellomycetes</taxon>
        <taxon>Mortierellales</taxon>
        <taxon>Mortierellaceae</taxon>
        <taxon>Linnemannia</taxon>
    </lineage>
</organism>
<dbReference type="PANTHER" id="PTHR34821:SF2">
    <property type="entry name" value="INNER MEMBRANE PROTEIN YDCZ"/>
    <property type="match status" value="1"/>
</dbReference>
<name>A0ABQ7K3U4_9FUNG</name>
<keyword evidence="1" id="KW-1133">Transmembrane helix</keyword>
<dbReference type="EMBL" id="JAAAIM010000306">
    <property type="protein sequence ID" value="KAG0290190.1"/>
    <property type="molecule type" value="Genomic_DNA"/>
</dbReference>
<feature type="transmembrane region" description="Helical" evidence="1">
    <location>
        <begin position="169"/>
        <end position="187"/>
    </location>
</feature>
<accession>A0ABQ7K3U4</accession>
<feature type="transmembrane region" description="Helical" evidence="1">
    <location>
        <begin position="141"/>
        <end position="162"/>
    </location>
</feature>
<feature type="transmembrane region" description="Helical" evidence="1">
    <location>
        <begin position="73"/>
        <end position="92"/>
    </location>
</feature>
<feature type="transmembrane region" description="Helical" evidence="1">
    <location>
        <begin position="112"/>
        <end position="135"/>
    </location>
</feature>
<dbReference type="Proteomes" id="UP001194696">
    <property type="component" value="Unassembled WGS sequence"/>
</dbReference>
<keyword evidence="1" id="KW-0472">Membrane</keyword>
<sequence length="188" mass="19744">MSKMIHENASQATDLSSVKVVSRQASIRSIKPSRMSILDNVFFCALLCAIGGCAAAAQGSINAQMGKYSGKGLSSTLVFCIGAVTSFIYFMIEVRGRPPANLSIMLAKAPIWAWTGGVLGAVYVTITILSIPTLGAGTTTAILISSKLIFSCIIDHFGMFGINKRPFTIFRAIAALGLIGCVAVIAAF</sequence>
<protein>
    <submittedName>
        <fullName evidence="2">Uncharacterized protein</fullName>
    </submittedName>
</protein>
<gene>
    <name evidence="2" type="ORF">BGZ96_006341</name>
</gene>
<dbReference type="Pfam" id="PF04657">
    <property type="entry name" value="DMT_YdcZ"/>
    <property type="match status" value="1"/>
</dbReference>
<evidence type="ECO:0000313" key="2">
    <source>
        <dbReference type="EMBL" id="KAG0290190.1"/>
    </source>
</evidence>
<comment type="caution">
    <text evidence="2">The sequence shown here is derived from an EMBL/GenBank/DDBJ whole genome shotgun (WGS) entry which is preliminary data.</text>
</comment>
<evidence type="ECO:0000313" key="3">
    <source>
        <dbReference type="Proteomes" id="UP001194696"/>
    </source>
</evidence>
<dbReference type="InterPro" id="IPR006750">
    <property type="entry name" value="YdcZ"/>
</dbReference>
<evidence type="ECO:0000256" key="1">
    <source>
        <dbReference type="SAM" id="Phobius"/>
    </source>
</evidence>
<proteinExistence type="predicted"/>
<feature type="transmembrane region" description="Helical" evidence="1">
    <location>
        <begin position="37"/>
        <end position="61"/>
    </location>
</feature>
<dbReference type="PANTHER" id="PTHR34821">
    <property type="entry name" value="INNER MEMBRANE PROTEIN YDCZ"/>
    <property type="match status" value="1"/>
</dbReference>
<reference evidence="2 3" key="1">
    <citation type="journal article" date="2020" name="Fungal Divers.">
        <title>Resolving the Mortierellaceae phylogeny through synthesis of multi-gene phylogenetics and phylogenomics.</title>
        <authorList>
            <person name="Vandepol N."/>
            <person name="Liber J."/>
            <person name="Desiro A."/>
            <person name="Na H."/>
            <person name="Kennedy M."/>
            <person name="Barry K."/>
            <person name="Grigoriev I.V."/>
            <person name="Miller A.N."/>
            <person name="O'Donnell K."/>
            <person name="Stajich J.E."/>
            <person name="Bonito G."/>
        </authorList>
    </citation>
    <scope>NUCLEOTIDE SEQUENCE [LARGE SCALE GENOMIC DNA]</scope>
    <source>
        <strain evidence="2 3">AD045</strain>
    </source>
</reference>
<keyword evidence="3" id="KW-1185">Reference proteome</keyword>
<keyword evidence="1" id="KW-0812">Transmembrane</keyword>